<feature type="compositionally biased region" description="Basic and acidic residues" evidence="1">
    <location>
        <begin position="128"/>
        <end position="141"/>
    </location>
</feature>
<evidence type="ECO:0000313" key="3">
    <source>
        <dbReference type="WBParaSite" id="L893_g29763.t1"/>
    </source>
</evidence>
<sequence length="178" mass="19846">MSILPLLACLRKKNRRKSARSNKKKENRAKHSVPGSTTTSTLSGTKPLPSPILVDAMEPSPPIPVVSGSTEPRDSQELPEMTSKENTKIESVRAHSDCKTGVLKTKSKSMTKTNDEREEDSFASHVPVKKEAKRTEEIRSSKPVDKYRDDYKTLYRFNLPASDFENTMSGVLSVKLNP</sequence>
<keyword evidence="2" id="KW-1185">Reference proteome</keyword>
<feature type="region of interest" description="Disordered" evidence="1">
    <location>
        <begin position="1"/>
        <end position="90"/>
    </location>
</feature>
<feature type="compositionally biased region" description="Basic residues" evidence="1">
    <location>
        <begin position="10"/>
        <end position="31"/>
    </location>
</feature>
<reference evidence="3" key="1">
    <citation type="submission" date="2016-11" db="UniProtKB">
        <authorList>
            <consortium name="WormBaseParasite"/>
        </authorList>
    </citation>
    <scope>IDENTIFICATION</scope>
</reference>
<organism evidence="2 3">
    <name type="scientific">Steinernema glaseri</name>
    <dbReference type="NCBI Taxonomy" id="37863"/>
    <lineage>
        <taxon>Eukaryota</taxon>
        <taxon>Metazoa</taxon>
        <taxon>Ecdysozoa</taxon>
        <taxon>Nematoda</taxon>
        <taxon>Chromadorea</taxon>
        <taxon>Rhabditida</taxon>
        <taxon>Tylenchina</taxon>
        <taxon>Panagrolaimomorpha</taxon>
        <taxon>Strongyloidoidea</taxon>
        <taxon>Steinernematidae</taxon>
        <taxon>Steinernema</taxon>
    </lineage>
</organism>
<name>A0A1I7ZTG1_9BILA</name>
<dbReference type="Proteomes" id="UP000095287">
    <property type="component" value="Unplaced"/>
</dbReference>
<feature type="compositionally biased region" description="Low complexity" evidence="1">
    <location>
        <begin position="34"/>
        <end position="47"/>
    </location>
</feature>
<evidence type="ECO:0000256" key="1">
    <source>
        <dbReference type="SAM" id="MobiDB-lite"/>
    </source>
</evidence>
<accession>A0A1I7ZTG1</accession>
<dbReference type="WBParaSite" id="L893_g29763.t1">
    <property type="protein sequence ID" value="L893_g29763.t1"/>
    <property type="gene ID" value="L893_g29763"/>
</dbReference>
<evidence type="ECO:0000313" key="2">
    <source>
        <dbReference type="Proteomes" id="UP000095287"/>
    </source>
</evidence>
<proteinExistence type="predicted"/>
<dbReference type="AlphaFoldDB" id="A0A1I7ZTG1"/>
<feature type="compositionally biased region" description="Basic and acidic residues" evidence="1">
    <location>
        <begin position="71"/>
        <end position="90"/>
    </location>
</feature>
<protein>
    <submittedName>
        <fullName evidence="3">Uncharacterized protein</fullName>
    </submittedName>
</protein>
<feature type="region of interest" description="Disordered" evidence="1">
    <location>
        <begin position="102"/>
        <end position="141"/>
    </location>
</feature>